<gene>
    <name evidence="13" type="primary">LOC109896108</name>
</gene>
<dbReference type="GO" id="GO:0046872">
    <property type="term" value="F:metal ion binding"/>
    <property type="evidence" value="ECO:0007669"/>
    <property type="project" value="UniProtKB-KW"/>
</dbReference>
<keyword evidence="4" id="KW-0732">Signal</keyword>
<keyword evidence="5" id="KW-0430">Lectin</keyword>
<evidence type="ECO:0000313" key="13">
    <source>
        <dbReference type="Ensembl" id="ENSOKIP00005107824.1"/>
    </source>
</evidence>
<protein>
    <submittedName>
        <fullName evidence="13">Lectin, mannose-binding 2-like b</fullName>
    </submittedName>
</protein>
<dbReference type="GO" id="GO:0005793">
    <property type="term" value="C:endoplasmic reticulum-Golgi intermediate compartment"/>
    <property type="evidence" value="ECO:0007669"/>
    <property type="project" value="TreeGrafter"/>
</dbReference>
<dbReference type="GO" id="GO:0030134">
    <property type="term" value="C:COPII-coated ER to Golgi transport vesicle"/>
    <property type="evidence" value="ECO:0007669"/>
    <property type="project" value="TreeGrafter"/>
</dbReference>
<dbReference type="Gene3D" id="2.60.120.200">
    <property type="match status" value="1"/>
</dbReference>
<reference evidence="13" key="2">
    <citation type="submission" date="2025-09" db="UniProtKB">
        <authorList>
            <consortium name="Ensembl"/>
        </authorList>
    </citation>
    <scope>IDENTIFICATION</scope>
</reference>
<evidence type="ECO:0000256" key="10">
    <source>
        <dbReference type="ARBA" id="ARBA00023180"/>
    </source>
</evidence>
<evidence type="ECO:0000256" key="5">
    <source>
        <dbReference type="ARBA" id="ARBA00022734"/>
    </source>
</evidence>
<evidence type="ECO:0000256" key="4">
    <source>
        <dbReference type="ARBA" id="ARBA00022729"/>
    </source>
</evidence>
<dbReference type="PANTHER" id="PTHR12223">
    <property type="entry name" value="VESICULAR MANNOSE-BINDING LECTIN"/>
    <property type="match status" value="1"/>
</dbReference>
<dbReference type="PROSITE" id="PS51328">
    <property type="entry name" value="L_LECTIN_LIKE"/>
    <property type="match status" value="1"/>
</dbReference>
<name>A0A8C7N7I6_ONCKI</name>
<keyword evidence="14" id="KW-1185">Reference proteome</keyword>
<evidence type="ECO:0000256" key="7">
    <source>
        <dbReference type="ARBA" id="ARBA00023034"/>
    </source>
</evidence>
<feature type="domain" description="L-type lectin-like" evidence="12">
    <location>
        <begin position="3"/>
        <end position="236"/>
    </location>
</feature>
<keyword evidence="6" id="KW-1133">Transmembrane helix</keyword>
<evidence type="ECO:0000256" key="6">
    <source>
        <dbReference type="ARBA" id="ARBA00022989"/>
    </source>
</evidence>
<keyword evidence="3" id="KW-0479">Metal-binding</keyword>
<evidence type="ECO:0000313" key="14">
    <source>
        <dbReference type="Proteomes" id="UP000694557"/>
    </source>
</evidence>
<dbReference type="GO" id="GO:0006888">
    <property type="term" value="P:endoplasmic reticulum to Golgi vesicle-mediated transport"/>
    <property type="evidence" value="ECO:0007669"/>
    <property type="project" value="TreeGrafter"/>
</dbReference>
<dbReference type="GO" id="GO:0005789">
    <property type="term" value="C:endoplasmic reticulum membrane"/>
    <property type="evidence" value="ECO:0007669"/>
    <property type="project" value="TreeGrafter"/>
</dbReference>
<dbReference type="GO" id="GO:0000139">
    <property type="term" value="C:Golgi membrane"/>
    <property type="evidence" value="ECO:0007669"/>
    <property type="project" value="UniProtKB-SubCell"/>
</dbReference>
<evidence type="ECO:0000256" key="8">
    <source>
        <dbReference type="ARBA" id="ARBA00023136"/>
    </source>
</evidence>
<keyword evidence="10" id="KW-0325">Glycoprotein</keyword>
<evidence type="ECO:0000256" key="2">
    <source>
        <dbReference type="ARBA" id="ARBA00022692"/>
    </source>
</evidence>
<organism evidence="13 14">
    <name type="scientific">Oncorhynchus kisutch</name>
    <name type="common">Coho salmon</name>
    <name type="synonym">Salmo kisutch</name>
    <dbReference type="NCBI Taxonomy" id="8019"/>
    <lineage>
        <taxon>Eukaryota</taxon>
        <taxon>Metazoa</taxon>
        <taxon>Chordata</taxon>
        <taxon>Craniata</taxon>
        <taxon>Vertebrata</taxon>
        <taxon>Euteleostomi</taxon>
        <taxon>Actinopterygii</taxon>
        <taxon>Neopterygii</taxon>
        <taxon>Teleostei</taxon>
        <taxon>Protacanthopterygii</taxon>
        <taxon>Salmoniformes</taxon>
        <taxon>Salmonidae</taxon>
        <taxon>Salmoninae</taxon>
        <taxon>Oncorhynchus</taxon>
    </lineage>
</organism>
<dbReference type="PANTHER" id="PTHR12223:SF20">
    <property type="entry name" value="VIP36-LIKE PROTEIN"/>
    <property type="match status" value="1"/>
</dbReference>
<dbReference type="Pfam" id="PF03388">
    <property type="entry name" value="Lectin_leg-like"/>
    <property type="match status" value="1"/>
</dbReference>
<keyword evidence="2" id="KW-0812">Transmembrane</keyword>
<keyword evidence="8" id="KW-0472">Membrane</keyword>
<evidence type="ECO:0000259" key="12">
    <source>
        <dbReference type="PROSITE" id="PS51328"/>
    </source>
</evidence>
<dbReference type="InterPro" id="IPR005052">
    <property type="entry name" value="Lectin_leg"/>
</dbReference>
<keyword evidence="7" id="KW-0333">Golgi apparatus</keyword>
<evidence type="ECO:0000256" key="1">
    <source>
        <dbReference type="ARBA" id="ARBA00004194"/>
    </source>
</evidence>
<comment type="subcellular location">
    <subcellularLocation>
        <location evidence="11">Endomembrane system</location>
        <topology evidence="11">Single-pass type I membrane protein</topology>
    </subcellularLocation>
    <subcellularLocation>
        <location evidence="1">Golgi apparatus membrane</location>
        <topology evidence="1">Single-pass membrane protein</topology>
    </subcellularLocation>
</comment>
<dbReference type="Ensembl" id="ENSOKIT00005115541.1">
    <property type="protein sequence ID" value="ENSOKIP00005107824.1"/>
    <property type="gene ID" value="ENSOKIG00005047193.1"/>
</dbReference>
<proteinExistence type="predicted"/>
<evidence type="ECO:0000256" key="9">
    <source>
        <dbReference type="ARBA" id="ARBA00023157"/>
    </source>
</evidence>
<sequence>MDDFLKREHSLTKPYQGVGSSSSSHWDLMGNAIITTEHVRLTPDLQSRQGAVWSRIPCYLRDWELQVHFKIHGQGKKNLNGDGMALWYTKERMQTGPVFGNMNLFTGLGVFLDTYPNENNNHEKKYSPSTQRVFPYVSGMVGNGTLAYEHDRDGQSTELGGCTALMRNIPHDTFLLIRYTKNRLTIQIDVDGKQQWRDCLDLPGVRLPQGYFFGASSVTGDLSDNHDLISMKLYQLTVERPQEEEEEEELTVPSVDNFEQLNKGKIIQWQGFHILHASFNRFCRNCLFQKMCDNCFCLSI</sequence>
<dbReference type="Proteomes" id="UP000694557">
    <property type="component" value="Unassembled WGS sequence"/>
</dbReference>
<dbReference type="GO" id="GO:0005537">
    <property type="term" value="F:D-mannose binding"/>
    <property type="evidence" value="ECO:0007669"/>
    <property type="project" value="TreeGrafter"/>
</dbReference>
<dbReference type="SUPFAM" id="SSF49899">
    <property type="entry name" value="Concanavalin A-like lectins/glucanases"/>
    <property type="match status" value="1"/>
</dbReference>
<dbReference type="GeneTree" id="ENSGT00940000155596"/>
<dbReference type="InterPro" id="IPR013320">
    <property type="entry name" value="ConA-like_dom_sf"/>
</dbReference>
<evidence type="ECO:0000256" key="11">
    <source>
        <dbReference type="ARBA" id="ARBA00046288"/>
    </source>
</evidence>
<dbReference type="AlphaFoldDB" id="A0A8C7N7I6"/>
<accession>A0A8C7N7I6</accession>
<dbReference type="InterPro" id="IPR051136">
    <property type="entry name" value="Intracellular_Lectin-GPT"/>
</dbReference>
<dbReference type="FunFam" id="2.60.120.200:FF:000017">
    <property type="entry name" value="Vesicular integral-membrane protein VIP36"/>
    <property type="match status" value="1"/>
</dbReference>
<evidence type="ECO:0000256" key="3">
    <source>
        <dbReference type="ARBA" id="ARBA00022723"/>
    </source>
</evidence>
<keyword evidence="9" id="KW-1015">Disulfide bond</keyword>
<reference evidence="13" key="1">
    <citation type="submission" date="2025-08" db="UniProtKB">
        <authorList>
            <consortium name="Ensembl"/>
        </authorList>
    </citation>
    <scope>IDENTIFICATION</scope>
</reference>